<dbReference type="EMBL" id="UGOW01000001">
    <property type="protein sequence ID" value="STY18425.1"/>
    <property type="molecule type" value="Genomic_DNA"/>
</dbReference>
<organism evidence="3 5">
    <name type="scientific">Legionella quateirensis</name>
    <dbReference type="NCBI Taxonomy" id="45072"/>
    <lineage>
        <taxon>Bacteria</taxon>
        <taxon>Pseudomonadati</taxon>
        <taxon>Pseudomonadota</taxon>
        <taxon>Gammaproteobacteria</taxon>
        <taxon>Legionellales</taxon>
        <taxon>Legionellaceae</taxon>
        <taxon>Legionella</taxon>
    </lineage>
</organism>
<dbReference type="AlphaFoldDB" id="A0A378KV15"/>
<evidence type="ECO:0000313" key="3">
    <source>
        <dbReference type="EMBL" id="STY18425.1"/>
    </source>
</evidence>
<evidence type="ECO:0000256" key="1">
    <source>
        <dbReference type="SAM" id="Coils"/>
    </source>
</evidence>
<name>A0A378KV15_9GAMM</name>
<dbReference type="Proteomes" id="UP000054639">
    <property type="component" value="Unassembled WGS sequence"/>
</dbReference>
<dbReference type="EMBL" id="LNYR01000036">
    <property type="protein sequence ID" value="KTD45178.1"/>
    <property type="molecule type" value="Genomic_DNA"/>
</dbReference>
<keyword evidence="1" id="KW-0175">Coiled coil</keyword>
<evidence type="ECO:0000313" key="5">
    <source>
        <dbReference type="Proteomes" id="UP000254230"/>
    </source>
</evidence>
<protein>
    <submittedName>
        <fullName evidence="3">Uncharacterized protein</fullName>
    </submittedName>
</protein>
<dbReference type="Proteomes" id="UP000254230">
    <property type="component" value="Unassembled WGS sequence"/>
</dbReference>
<sequence>MIRLEELLYSLTTVIIRYHDNLMGKKLITAKDIPEARLKSRELAIAIIQNKDNDLDFSTRLKNIIVNCTAGYADRQPFLYYILNEAVLINSYLNRKTSFTSEEFTEYKGQILKLLIDIKGLLCTKKSGRYEVTQHQTDMSPKGDIALSGCINERYVGDYFCNSGIFLNQEVLETLNISHGFSEERFEEFANRICMEHQNALLVPEQQAKILGLEEENSNQKQTIESLSQKTEEAQSSSSVQVDLVKQQEEIIRQLQETVAQQAEQLKLQEEKINEQNKQLVEQFQRPKSIFGGMAYNPLLFAYTRFPRVAESSETTELGLAGLGINE</sequence>
<proteinExistence type="predicted"/>
<keyword evidence="4" id="KW-1185">Reference proteome</keyword>
<dbReference type="OrthoDB" id="5654041at2"/>
<feature type="coiled-coil region" evidence="1">
    <location>
        <begin position="210"/>
        <end position="286"/>
    </location>
</feature>
<accession>A0A378KV15</accession>
<evidence type="ECO:0000313" key="2">
    <source>
        <dbReference type="EMBL" id="KTD45178.1"/>
    </source>
</evidence>
<dbReference type="RefSeq" id="WP_058474777.1">
    <property type="nucleotide sequence ID" value="NZ_CAAAIL010000027.1"/>
</dbReference>
<evidence type="ECO:0000313" key="4">
    <source>
        <dbReference type="Proteomes" id="UP000054639"/>
    </source>
</evidence>
<reference evidence="2 4" key="1">
    <citation type="submission" date="2015-11" db="EMBL/GenBank/DDBJ databases">
        <title>Genomic analysis of 38 Legionella species identifies large and diverse effector repertoires.</title>
        <authorList>
            <person name="Burstein D."/>
            <person name="Amaro F."/>
            <person name="Zusman T."/>
            <person name="Lifshitz Z."/>
            <person name="Cohen O."/>
            <person name="Gilbert J.A."/>
            <person name="Pupko T."/>
            <person name="Shuman H.A."/>
            <person name="Segal G."/>
        </authorList>
    </citation>
    <scope>NUCLEOTIDE SEQUENCE [LARGE SCALE GENOMIC DNA]</scope>
    <source>
        <strain evidence="2 4">ATCC 49507</strain>
    </source>
</reference>
<reference evidence="3 5" key="2">
    <citation type="submission" date="2018-06" db="EMBL/GenBank/DDBJ databases">
        <authorList>
            <consortium name="Pathogen Informatics"/>
            <person name="Doyle S."/>
        </authorList>
    </citation>
    <scope>NUCLEOTIDE SEQUENCE [LARGE SCALE GENOMIC DNA]</scope>
    <source>
        <strain evidence="3 5">NCTC12376</strain>
    </source>
</reference>
<gene>
    <name evidence="2" type="ORF">Lqua_2639</name>
    <name evidence="3" type="ORF">NCTC12376_02244</name>
</gene>